<reference evidence="1 2" key="1">
    <citation type="submission" date="2019-05" db="EMBL/GenBank/DDBJ databases">
        <title>Another draft genome of Portunus trituberculatus and its Hox gene families provides insights of decapod evolution.</title>
        <authorList>
            <person name="Jeong J.-H."/>
            <person name="Song I."/>
            <person name="Kim S."/>
            <person name="Choi T."/>
            <person name="Kim D."/>
            <person name="Ryu S."/>
            <person name="Kim W."/>
        </authorList>
    </citation>
    <scope>NUCLEOTIDE SEQUENCE [LARGE SCALE GENOMIC DNA]</scope>
    <source>
        <tissue evidence="1">Muscle</tissue>
    </source>
</reference>
<dbReference type="Proteomes" id="UP000324222">
    <property type="component" value="Unassembled WGS sequence"/>
</dbReference>
<name>A0A5B7I2P3_PORTR</name>
<gene>
    <name evidence="1" type="ORF">E2C01_070825</name>
</gene>
<keyword evidence="2" id="KW-1185">Reference proteome</keyword>
<proteinExistence type="predicted"/>
<sequence length="145" mass="16207">MSAVTRFKQSVSHGKEQKAHQLLPTSAWATLVTTLSALLHRLRRSRDHFCPWCRTIPEAMEHFLLHCPRLLSQHTALRSRLCPGHHNTQPALPPGSLRRPPLLATCCPSPYLCLFEEDRPATNACDTHTGLPQGSQGSIDLRGLF</sequence>
<evidence type="ECO:0008006" key="3">
    <source>
        <dbReference type="Google" id="ProtNLM"/>
    </source>
</evidence>
<dbReference type="EMBL" id="VSRR010043294">
    <property type="protein sequence ID" value="MPC76415.1"/>
    <property type="molecule type" value="Genomic_DNA"/>
</dbReference>
<comment type="caution">
    <text evidence="1">The sequence shown here is derived from an EMBL/GenBank/DDBJ whole genome shotgun (WGS) entry which is preliminary data.</text>
</comment>
<evidence type="ECO:0000313" key="2">
    <source>
        <dbReference type="Proteomes" id="UP000324222"/>
    </source>
</evidence>
<evidence type="ECO:0000313" key="1">
    <source>
        <dbReference type="EMBL" id="MPC76415.1"/>
    </source>
</evidence>
<accession>A0A5B7I2P3</accession>
<organism evidence="1 2">
    <name type="scientific">Portunus trituberculatus</name>
    <name type="common">Swimming crab</name>
    <name type="synonym">Neptunus trituberculatus</name>
    <dbReference type="NCBI Taxonomy" id="210409"/>
    <lineage>
        <taxon>Eukaryota</taxon>
        <taxon>Metazoa</taxon>
        <taxon>Ecdysozoa</taxon>
        <taxon>Arthropoda</taxon>
        <taxon>Crustacea</taxon>
        <taxon>Multicrustacea</taxon>
        <taxon>Malacostraca</taxon>
        <taxon>Eumalacostraca</taxon>
        <taxon>Eucarida</taxon>
        <taxon>Decapoda</taxon>
        <taxon>Pleocyemata</taxon>
        <taxon>Brachyura</taxon>
        <taxon>Eubrachyura</taxon>
        <taxon>Portunoidea</taxon>
        <taxon>Portunidae</taxon>
        <taxon>Portuninae</taxon>
        <taxon>Portunus</taxon>
    </lineage>
</organism>
<dbReference type="AlphaFoldDB" id="A0A5B7I2P3"/>
<protein>
    <recommendedName>
        <fullName evidence="3">Reverse transcriptase zinc-binding domain-containing protein</fullName>
    </recommendedName>
</protein>